<gene>
    <name evidence="1" type="ORF">AVEN_139643_1</name>
</gene>
<reference evidence="1 2" key="1">
    <citation type="journal article" date="2019" name="Sci. Rep.">
        <title>Orb-weaving spider Araneus ventricosus genome elucidates the spidroin gene catalogue.</title>
        <authorList>
            <person name="Kono N."/>
            <person name="Nakamura H."/>
            <person name="Ohtoshi R."/>
            <person name="Moran D.A.P."/>
            <person name="Shinohara A."/>
            <person name="Yoshida Y."/>
            <person name="Fujiwara M."/>
            <person name="Mori M."/>
            <person name="Tomita M."/>
            <person name="Arakawa K."/>
        </authorList>
    </citation>
    <scope>NUCLEOTIDE SEQUENCE [LARGE SCALE GENOMIC DNA]</scope>
</reference>
<name>A0A4Y2FU76_ARAVE</name>
<dbReference type="EMBL" id="BGPR01001078">
    <property type="protein sequence ID" value="GBM44813.1"/>
    <property type="molecule type" value="Genomic_DNA"/>
</dbReference>
<evidence type="ECO:0000313" key="2">
    <source>
        <dbReference type="Proteomes" id="UP000499080"/>
    </source>
</evidence>
<dbReference type="Proteomes" id="UP000499080">
    <property type="component" value="Unassembled WGS sequence"/>
</dbReference>
<proteinExistence type="predicted"/>
<protein>
    <submittedName>
        <fullName evidence="1">Uncharacterized protein</fullName>
    </submittedName>
</protein>
<organism evidence="1 2">
    <name type="scientific">Araneus ventricosus</name>
    <name type="common">Orbweaver spider</name>
    <name type="synonym">Epeira ventricosa</name>
    <dbReference type="NCBI Taxonomy" id="182803"/>
    <lineage>
        <taxon>Eukaryota</taxon>
        <taxon>Metazoa</taxon>
        <taxon>Ecdysozoa</taxon>
        <taxon>Arthropoda</taxon>
        <taxon>Chelicerata</taxon>
        <taxon>Arachnida</taxon>
        <taxon>Araneae</taxon>
        <taxon>Araneomorphae</taxon>
        <taxon>Entelegynae</taxon>
        <taxon>Araneoidea</taxon>
        <taxon>Araneidae</taxon>
        <taxon>Araneus</taxon>
    </lineage>
</organism>
<evidence type="ECO:0000313" key="1">
    <source>
        <dbReference type="EMBL" id="GBM44813.1"/>
    </source>
</evidence>
<keyword evidence="2" id="KW-1185">Reference proteome</keyword>
<dbReference type="AlphaFoldDB" id="A0A4Y2FU76"/>
<accession>A0A4Y2FU76</accession>
<sequence>MTNLMSTYMSTSTYPVVCLGPRWLGGKVLTSGRRVQGSKPDSAQERPCKRAWCTLNPSGPNVIPLVWCGSLERRFQISCLPCHLTVVQNYEVRTKITLMLLQ</sequence>
<comment type="caution">
    <text evidence="1">The sequence shown here is derived from an EMBL/GenBank/DDBJ whole genome shotgun (WGS) entry which is preliminary data.</text>
</comment>